<keyword evidence="2" id="KW-0175">Coiled coil</keyword>
<evidence type="ECO:0000256" key="1">
    <source>
        <dbReference type="ARBA" id="ARBA00006505"/>
    </source>
</evidence>
<dbReference type="EnsemblMetazoa" id="tetur06g04630.1">
    <property type="protein sequence ID" value="tetur06g04630.1"/>
    <property type="gene ID" value="tetur06g04630"/>
</dbReference>
<comment type="similarity">
    <text evidence="1">Belongs to the CTNNBIP1 family.</text>
</comment>
<reference evidence="5" key="1">
    <citation type="submission" date="2011-08" db="EMBL/GenBank/DDBJ databases">
        <authorList>
            <person name="Rombauts S."/>
        </authorList>
    </citation>
    <scope>NUCLEOTIDE SEQUENCE</scope>
    <source>
        <strain evidence="5">London</strain>
    </source>
</reference>
<evidence type="ECO:0000256" key="2">
    <source>
        <dbReference type="SAM" id="Coils"/>
    </source>
</evidence>
<dbReference type="eggNOG" id="ENOG502QPUB">
    <property type="taxonomic scope" value="Eukaryota"/>
</dbReference>
<evidence type="ECO:0000259" key="3">
    <source>
        <dbReference type="Pfam" id="PF06384"/>
    </source>
</evidence>
<protein>
    <recommendedName>
        <fullName evidence="3">Beta-catenin-interacting ICAT domain-containing protein</fullName>
    </recommendedName>
</protein>
<dbReference type="InterPro" id="IPR036911">
    <property type="entry name" value="ICAT_sf"/>
</dbReference>
<name>T1K7K6_TETUR</name>
<dbReference type="OrthoDB" id="10262856at2759"/>
<accession>T1K7K6</accession>
<dbReference type="Pfam" id="PF06384">
    <property type="entry name" value="ICAT"/>
    <property type="match status" value="1"/>
</dbReference>
<dbReference type="HOGENOM" id="CLU_091171_0_0_1"/>
<dbReference type="OMA" id="TKMMAGN"/>
<dbReference type="KEGG" id="tut:107361209"/>
<dbReference type="Proteomes" id="UP000015104">
    <property type="component" value="Unassembled WGS sequence"/>
</dbReference>
<dbReference type="GO" id="GO:0008013">
    <property type="term" value="F:beta-catenin binding"/>
    <property type="evidence" value="ECO:0007669"/>
    <property type="project" value="InterPro"/>
</dbReference>
<organism evidence="4 5">
    <name type="scientific">Tetranychus urticae</name>
    <name type="common">Two-spotted spider mite</name>
    <dbReference type="NCBI Taxonomy" id="32264"/>
    <lineage>
        <taxon>Eukaryota</taxon>
        <taxon>Metazoa</taxon>
        <taxon>Ecdysozoa</taxon>
        <taxon>Arthropoda</taxon>
        <taxon>Chelicerata</taxon>
        <taxon>Arachnida</taxon>
        <taxon>Acari</taxon>
        <taxon>Acariformes</taxon>
        <taxon>Trombidiformes</taxon>
        <taxon>Prostigmata</taxon>
        <taxon>Eleutherengona</taxon>
        <taxon>Raphignathae</taxon>
        <taxon>Tetranychoidea</taxon>
        <taxon>Tetranychidae</taxon>
        <taxon>Tetranychus</taxon>
    </lineage>
</organism>
<dbReference type="AlphaFoldDB" id="T1K7K6"/>
<sequence length="190" mass="21867">MTSTSRGTQETDKLRANLEEQLERLITQLSDLEECRDELDDEEYEETRSQTLEQLKEFSEYLNDIVSGNITLVDQLGAYQLAIQAAISNAFKTPEVIRMFARKQPDQLRVKLSELERQFETGKLSRDNFDERRCEILLALKKLGENLTPDQISVIERHSSIAMKDFHKVDNNISDQLLKETGSNLKKSLG</sequence>
<dbReference type="EMBL" id="CAEY01001805">
    <property type="status" value="NOT_ANNOTATED_CDS"/>
    <property type="molecule type" value="Genomic_DNA"/>
</dbReference>
<evidence type="ECO:0000313" key="5">
    <source>
        <dbReference type="Proteomes" id="UP000015104"/>
    </source>
</evidence>
<dbReference type="InterPro" id="IPR009428">
    <property type="entry name" value="ICAT_dom"/>
</dbReference>
<gene>
    <name evidence="4" type="primary">107361209</name>
</gene>
<dbReference type="InterPro" id="IPR040065">
    <property type="entry name" value="LZIC"/>
</dbReference>
<dbReference type="PANTHER" id="PTHR16505">
    <property type="entry name" value="PROTEIN LZIC"/>
    <property type="match status" value="1"/>
</dbReference>
<evidence type="ECO:0000313" key="4">
    <source>
        <dbReference type="EnsemblMetazoa" id="tetur06g04630.1"/>
    </source>
</evidence>
<reference evidence="4" key="2">
    <citation type="submission" date="2015-06" db="UniProtKB">
        <authorList>
            <consortium name="EnsemblMetazoa"/>
        </authorList>
    </citation>
    <scope>IDENTIFICATION</scope>
</reference>
<feature type="coiled-coil region" evidence="2">
    <location>
        <begin position="8"/>
        <end position="42"/>
    </location>
</feature>
<feature type="domain" description="Beta-catenin-interacting ICAT" evidence="3">
    <location>
        <begin position="115"/>
        <end position="187"/>
    </location>
</feature>
<dbReference type="STRING" id="32264.T1K7K6"/>
<keyword evidence="5" id="KW-1185">Reference proteome</keyword>
<dbReference type="PANTHER" id="PTHR16505:SF8">
    <property type="entry name" value="PROTEIN LZIC"/>
    <property type="match status" value="1"/>
</dbReference>
<proteinExistence type="inferred from homology"/>
<dbReference type="Gene3D" id="1.10.10.490">
    <property type="entry name" value="Beta-catenin-interacting ICAT"/>
    <property type="match status" value="1"/>
</dbReference>
<dbReference type="SUPFAM" id="SSF81730">
    <property type="entry name" value="beta-catenin-interacting protein ICAT"/>
    <property type="match status" value="1"/>
</dbReference>